<evidence type="ECO:0000259" key="6">
    <source>
        <dbReference type="PROSITE" id="PS50016"/>
    </source>
</evidence>
<dbReference type="Gene3D" id="3.30.40.10">
    <property type="entry name" value="Zinc/RING finger domain, C3HC4 (zinc finger)"/>
    <property type="match status" value="1"/>
</dbReference>
<dbReference type="PROSITE" id="PS50016">
    <property type="entry name" value="ZF_PHD_2"/>
    <property type="match status" value="1"/>
</dbReference>
<reference evidence="9 10" key="1">
    <citation type="journal article" date="2011" name="Science">
        <title>The Selaginella genome identifies genetic changes associated with the evolution of vascular plants.</title>
        <authorList>
            <person name="Banks J.A."/>
            <person name="Nishiyama T."/>
            <person name="Hasebe M."/>
            <person name="Bowman J.L."/>
            <person name="Gribskov M."/>
            <person name="dePamphilis C."/>
            <person name="Albert V.A."/>
            <person name="Aono N."/>
            <person name="Aoyama T."/>
            <person name="Ambrose B.A."/>
            <person name="Ashton N.W."/>
            <person name="Axtell M.J."/>
            <person name="Barker E."/>
            <person name="Barker M.S."/>
            <person name="Bennetzen J.L."/>
            <person name="Bonawitz N.D."/>
            <person name="Chapple C."/>
            <person name="Cheng C."/>
            <person name="Correa L.G."/>
            <person name="Dacre M."/>
            <person name="DeBarry J."/>
            <person name="Dreyer I."/>
            <person name="Elias M."/>
            <person name="Engstrom E.M."/>
            <person name="Estelle M."/>
            <person name="Feng L."/>
            <person name="Finet C."/>
            <person name="Floyd S.K."/>
            <person name="Frommer W.B."/>
            <person name="Fujita T."/>
            <person name="Gramzow L."/>
            <person name="Gutensohn M."/>
            <person name="Harholt J."/>
            <person name="Hattori M."/>
            <person name="Heyl A."/>
            <person name="Hirai T."/>
            <person name="Hiwatashi Y."/>
            <person name="Ishikawa M."/>
            <person name="Iwata M."/>
            <person name="Karol K.G."/>
            <person name="Koehler B."/>
            <person name="Kolukisaoglu U."/>
            <person name="Kubo M."/>
            <person name="Kurata T."/>
            <person name="Lalonde S."/>
            <person name="Li K."/>
            <person name="Li Y."/>
            <person name="Litt A."/>
            <person name="Lyons E."/>
            <person name="Manning G."/>
            <person name="Maruyama T."/>
            <person name="Michael T.P."/>
            <person name="Mikami K."/>
            <person name="Miyazaki S."/>
            <person name="Morinaga S."/>
            <person name="Murata T."/>
            <person name="Mueller-Roeber B."/>
            <person name="Nelson D.R."/>
            <person name="Obara M."/>
            <person name="Oguri Y."/>
            <person name="Olmstead R.G."/>
            <person name="Onodera N."/>
            <person name="Petersen B.L."/>
            <person name="Pils B."/>
            <person name="Prigge M."/>
            <person name="Rensing S.A."/>
            <person name="Riano-Pachon D.M."/>
            <person name="Roberts A.W."/>
            <person name="Sato Y."/>
            <person name="Scheller H.V."/>
            <person name="Schulz B."/>
            <person name="Schulz C."/>
            <person name="Shakirov E.V."/>
            <person name="Shibagaki N."/>
            <person name="Shinohara N."/>
            <person name="Shippen D.E."/>
            <person name="Soerensen I."/>
            <person name="Sotooka R."/>
            <person name="Sugimoto N."/>
            <person name="Sugita M."/>
            <person name="Sumikawa N."/>
            <person name="Tanurdzic M."/>
            <person name="Theissen G."/>
            <person name="Ulvskov P."/>
            <person name="Wakazuki S."/>
            <person name="Weng J.K."/>
            <person name="Willats W.W."/>
            <person name="Wipf D."/>
            <person name="Wolf P.G."/>
            <person name="Yang L."/>
            <person name="Zimmer A.D."/>
            <person name="Zhu Q."/>
            <person name="Mitros T."/>
            <person name="Hellsten U."/>
            <person name="Loque D."/>
            <person name="Otillar R."/>
            <person name="Salamov A."/>
            <person name="Schmutz J."/>
            <person name="Shapiro H."/>
            <person name="Lindquist E."/>
            <person name="Lucas S."/>
            <person name="Rokhsar D."/>
            <person name="Grigoriev I.V."/>
        </authorList>
    </citation>
    <scope>NUCLEOTIDE SEQUENCE [LARGE SCALE GENOMIC DNA]</scope>
</reference>
<proteinExistence type="predicted"/>
<dbReference type="eggNOG" id="KOG1827">
    <property type="taxonomic scope" value="Eukaryota"/>
</dbReference>
<dbReference type="EMBL" id="GL377569">
    <property type="protein sequence ID" value="EFJ34336.1"/>
    <property type="molecule type" value="Genomic_DNA"/>
</dbReference>
<keyword evidence="3" id="KW-0862">Zinc</keyword>
<dbReference type="AlphaFoldDB" id="D8QZ12"/>
<feature type="region of interest" description="Disordered" evidence="5">
    <location>
        <begin position="453"/>
        <end position="487"/>
    </location>
</feature>
<sequence length="652" mass="71514">MELASDAMLVVVAISLHAGTKTPMTGCQHWGIPGRAPLVLAGLERLALGEKEPIFLCKPQARLDNKKKLDVLKKDKSLRDTRMDPEELIDADARVPNGLHLKHGNGIVDKQGSPQLVARVYSRKRARDSLVDGGSKKSKQKVEERVNHILGKTADVILVLAGLSQMRGGKPPTEIEMQLANDAETNLSALVARISPSSLLPKQSLDSMISTMGYRKTVEGSIEPAPRPQEDAKVKVEGEDSDSDDDSSEDDGNQLQSAWDPFNAALLTSPNALSLDDDADADLKQSDDYDEIDEQAQMIRHKQLVTLVQQLKAESYVPQQMCDVSNAYMMTLVPCDLCQCIVRDTASVVVCDGCEKAFHYKCVPFWEYPKGDWSCPKCNGVKPRYGPVKKGSGTPNKMPIRKPETKPTTPQQTGATSANGPSDATKQPQQQKAPSQEVIEAMEKLKAQAQAAQVQAQEAQAEAQQVTPPAPSPAENAATTTQPDNSGGQVCLHVDWVGAPTKVVDKRVYYSSCCVGGWTYKIKDCALFRPESPEIPPYIARLQTLWEDLESGAKWVRVNWCYYPNDMPAIAGRPDDAEAGEVYESNHCDNNLVGSIQGPCQVLVPQKYAEETARRQNLFPAGAADELPPIFLCRYTYNAQKGVFQKVNWIVE</sequence>
<dbReference type="GO" id="GO:0003682">
    <property type="term" value="F:chromatin binding"/>
    <property type="evidence" value="ECO:0007669"/>
    <property type="project" value="InterPro"/>
</dbReference>
<feature type="region of interest" description="Disordered" evidence="5">
    <location>
        <begin position="385"/>
        <end position="437"/>
    </location>
</feature>
<dbReference type="InterPro" id="IPR011011">
    <property type="entry name" value="Znf_FYVE_PHD"/>
</dbReference>
<dbReference type="Pfam" id="PF25073">
    <property type="entry name" value="DUF7797"/>
    <property type="match status" value="1"/>
</dbReference>
<evidence type="ECO:0000313" key="9">
    <source>
        <dbReference type="EMBL" id="EFJ34336.1"/>
    </source>
</evidence>
<keyword evidence="2 4" id="KW-0863">Zinc-finger</keyword>
<dbReference type="Proteomes" id="UP000001514">
    <property type="component" value="Unassembled WGS sequence"/>
</dbReference>
<dbReference type="Gramene" id="EFJ34336">
    <property type="protein sequence ID" value="EFJ34336"/>
    <property type="gene ID" value="SELMODRAFT_405576"/>
</dbReference>
<dbReference type="PANTHER" id="PTHR47527:SF3">
    <property type="entry name" value="RING_FYVE_PHD ZINC FINGER SUPERFAMILY PROTEIN"/>
    <property type="match status" value="1"/>
</dbReference>
<dbReference type="Gene3D" id="2.30.30.490">
    <property type="match status" value="1"/>
</dbReference>
<evidence type="ECO:0000313" key="10">
    <source>
        <dbReference type="Proteomes" id="UP000001514"/>
    </source>
</evidence>
<dbReference type="PROSITE" id="PS51038">
    <property type="entry name" value="BAH"/>
    <property type="match status" value="1"/>
</dbReference>
<dbReference type="HOGENOM" id="CLU_420596_0_0_1"/>
<evidence type="ECO:0000256" key="4">
    <source>
        <dbReference type="PROSITE-ProRule" id="PRU00175"/>
    </source>
</evidence>
<dbReference type="SUPFAM" id="SSF57903">
    <property type="entry name" value="FYVE/PHD zinc finger"/>
    <property type="match status" value="1"/>
</dbReference>
<dbReference type="PROSITE" id="PS01359">
    <property type="entry name" value="ZF_PHD_1"/>
    <property type="match status" value="1"/>
</dbReference>
<evidence type="ECO:0000256" key="3">
    <source>
        <dbReference type="ARBA" id="ARBA00022833"/>
    </source>
</evidence>
<dbReference type="InterPro" id="IPR001025">
    <property type="entry name" value="BAH_dom"/>
</dbReference>
<feature type="compositionally biased region" description="Polar residues" evidence="5">
    <location>
        <begin position="414"/>
        <end position="434"/>
    </location>
</feature>
<dbReference type="InterPro" id="IPR001841">
    <property type="entry name" value="Znf_RING"/>
</dbReference>
<dbReference type="SMART" id="SM00249">
    <property type="entry name" value="PHD"/>
    <property type="match status" value="1"/>
</dbReference>
<dbReference type="STRING" id="88036.D8QZ12"/>
<dbReference type="OMA" id="KCYFPDD"/>
<dbReference type="InterPro" id="IPR056699">
    <property type="entry name" value="DUF7797"/>
</dbReference>
<dbReference type="InterPro" id="IPR001965">
    <property type="entry name" value="Znf_PHD"/>
</dbReference>
<feature type="compositionally biased region" description="Low complexity" evidence="5">
    <location>
        <begin position="453"/>
        <end position="466"/>
    </location>
</feature>
<feature type="region of interest" description="Disordered" evidence="5">
    <location>
        <begin position="218"/>
        <end position="256"/>
    </location>
</feature>
<dbReference type="InParanoid" id="D8QZ12"/>
<dbReference type="PANTHER" id="PTHR47527">
    <property type="entry name" value="RING/FYVE/PHD ZINC FINGER SUPERFAMILY PROTEIN"/>
    <property type="match status" value="1"/>
</dbReference>
<dbReference type="FunCoup" id="D8QZ12">
    <property type="interactions" value="1464"/>
</dbReference>
<feature type="compositionally biased region" description="Basic and acidic residues" evidence="5">
    <location>
        <begin position="228"/>
        <end position="238"/>
    </location>
</feature>
<dbReference type="SMART" id="SM00439">
    <property type="entry name" value="BAH"/>
    <property type="match status" value="1"/>
</dbReference>
<feature type="domain" description="RING-type" evidence="7">
    <location>
        <begin position="335"/>
        <end position="379"/>
    </location>
</feature>
<dbReference type="CDD" id="cd04370">
    <property type="entry name" value="BAH"/>
    <property type="match status" value="1"/>
</dbReference>
<organism evidence="10">
    <name type="scientific">Selaginella moellendorffii</name>
    <name type="common">Spikemoss</name>
    <dbReference type="NCBI Taxonomy" id="88036"/>
    <lineage>
        <taxon>Eukaryota</taxon>
        <taxon>Viridiplantae</taxon>
        <taxon>Streptophyta</taxon>
        <taxon>Embryophyta</taxon>
        <taxon>Tracheophyta</taxon>
        <taxon>Lycopodiopsida</taxon>
        <taxon>Selaginellales</taxon>
        <taxon>Selaginellaceae</taxon>
        <taxon>Selaginella</taxon>
    </lineage>
</organism>
<dbReference type="InterPro" id="IPR013083">
    <property type="entry name" value="Znf_RING/FYVE/PHD"/>
</dbReference>
<evidence type="ECO:0000256" key="2">
    <source>
        <dbReference type="ARBA" id="ARBA00022771"/>
    </source>
</evidence>
<evidence type="ECO:0000259" key="7">
    <source>
        <dbReference type="PROSITE" id="PS50089"/>
    </source>
</evidence>
<accession>D8QZ12</accession>
<feature type="domain" description="PHD-type" evidence="6">
    <location>
        <begin position="332"/>
        <end position="381"/>
    </location>
</feature>
<feature type="compositionally biased region" description="Acidic residues" evidence="5">
    <location>
        <begin position="239"/>
        <end position="252"/>
    </location>
</feature>
<feature type="domain" description="BAH" evidence="8">
    <location>
        <begin position="518"/>
        <end position="648"/>
    </location>
</feature>
<name>D8QZ12_SELML</name>
<keyword evidence="10" id="KW-1185">Reference proteome</keyword>
<evidence type="ECO:0000256" key="1">
    <source>
        <dbReference type="ARBA" id="ARBA00022723"/>
    </source>
</evidence>
<evidence type="ECO:0000259" key="8">
    <source>
        <dbReference type="PROSITE" id="PS51038"/>
    </source>
</evidence>
<gene>
    <name evidence="9" type="ORF">SELMODRAFT_405576</name>
</gene>
<dbReference type="InterPro" id="IPR019787">
    <property type="entry name" value="Znf_PHD-finger"/>
</dbReference>
<feature type="compositionally biased region" description="Polar residues" evidence="5">
    <location>
        <begin position="477"/>
        <end position="487"/>
    </location>
</feature>
<protein>
    <recommendedName>
        <fullName evidence="11">PHD-type domain-containing protein</fullName>
    </recommendedName>
</protein>
<dbReference type="InterPro" id="IPR019786">
    <property type="entry name" value="Zinc_finger_PHD-type_CS"/>
</dbReference>
<dbReference type="PROSITE" id="PS50089">
    <property type="entry name" value="ZF_RING_2"/>
    <property type="match status" value="1"/>
</dbReference>
<dbReference type="Pfam" id="PF01426">
    <property type="entry name" value="BAH"/>
    <property type="match status" value="1"/>
</dbReference>
<evidence type="ECO:0000256" key="5">
    <source>
        <dbReference type="SAM" id="MobiDB-lite"/>
    </source>
</evidence>
<dbReference type="InterPro" id="IPR043151">
    <property type="entry name" value="BAH_sf"/>
</dbReference>
<keyword evidence="1" id="KW-0479">Metal-binding</keyword>
<dbReference type="KEGG" id="smo:SELMODRAFT_405576"/>
<evidence type="ECO:0008006" key="11">
    <source>
        <dbReference type="Google" id="ProtNLM"/>
    </source>
</evidence>
<dbReference type="GO" id="GO:0008270">
    <property type="term" value="F:zinc ion binding"/>
    <property type="evidence" value="ECO:0007669"/>
    <property type="project" value="UniProtKB-KW"/>
</dbReference>